<organism evidence="4 5">
    <name type="scientific">Nocardioides marmoribigeumensis</name>
    <dbReference type="NCBI Taxonomy" id="433649"/>
    <lineage>
        <taxon>Bacteria</taxon>
        <taxon>Bacillati</taxon>
        <taxon>Actinomycetota</taxon>
        <taxon>Actinomycetes</taxon>
        <taxon>Propionibacteriales</taxon>
        <taxon>Nocardioidaceae</taxon>
        <taxon>Nocardioides</taxon>
    </lineage>
</organism>
<protein>
    <submittedName>
        <fullName evidence="4">Glycosyltransferase involved in cell wall biosynthesis</fullName>
    </submittedName>
</protein>
<dbReference type="Proteomes" id="UP001183648">
    <property type="component" value="Unassembled WGS sequence"/>
</dbReference>
<gene>
    <name evidence="4" type="ORF">J2S63_001540</name>
</gene>
<dbReference type="SUPFAM" id="SSF53756">
    <property type="entry name" value="UDP-Glycosyltransferase/glycogen phosphorylase"/>
    <property type="match status" value="1"/>
</dbReference>
<evidence type="ECO:0000313" key="4">
    <source>
        <dbReference type="EMBL" id="MDR7361987.1"/>
    </source>
</evidence>
<comment type="caution">
    <text evidence="4">The sequence shown here is derived from an EMBL/GenBank/DDBJ whole genome shotgun (WGS) entry which is preliminary data.</text>
</comment>
<name>A0ABU2BTM9_9ACTN</name>
<evidence type="ECO:0000259" key="3">
    <source>
        <dbReference type="Pfam" id="PF13439"/>
    </source>
</evidence>
<dbReference type="InterPro" id="IPR028098">
    <property type="entry name" value="Glyco_trans_4-like_N"/>
</dbReference>
<evidence type="ECO:0000313" key="5">
    <source>
        <dbReference type="Proteomes" id="UP001183648"/>
    </source>
</evidence>
<sequence>MHVIHLADYGGPYPGSFIPLLRAVGVAAERRGWSFELIFTPLARGREWLRLVEDFPVSFMEPKDLDSFVLPPRRLPTVLHSHFSGFDIACAAAARRVPSVTAFVHSHTTPSSALRSQVRNRVRYGLMLHGIAANFCVSPAVEHEIRRRFGRRTQVMPNAVDVSRFPIPTVEQRRLAREQLGLPESVPVLLHFGRDWEVKGGALMLHTLDLLPDAHCLTVGTDAARLEGFDGRSRLTVVPQTDDVWTLYAAADVLLGSSSAEGMPFAVLEALATGLPAALTPIDGHRMLADQAAGCFVAEAHDGPRLAETVMRAMAHAPPREEVRSWVASKMGVELWAENLLDIYGRNWASL</sequence>
<accession>A0ABU2BTM9</accession>
<evidence type="ECO:0000256" key="2">
    <source>
        <dbReference type="ARBA" id="ARBA00022679"/>
    </source>
</evidence>
<keyword evidence="2" id="KW-0808">Transferase</keyword>
<dbReference type="InterPro" id="IPR050194">
    <property type="entry name" value="Glycosyltransferase_grp1"/>
</dbReference>
<reference evidence="4 5" key="1">
    <citation type="submission" date="2023-07" db="EMBL/GenBank/DDBJ databases">
        <title>Sequencing the genomes of 1000 actinobacteria strains.</title>
        <authorList>
            <person name="Klenk H.-P."/>
        </authorList>
    </citation>
    <scope>NUCLEOTIDE SEQUENCE [LARGE SCALE GENOMIC DNA]</scope>
    <source>
        <strain evidence="4 5">DSM 19426</strain>
    </source>
</reference>
<dbReference type="PANTHER" id="PTHR45947:SF3">
    <property type="entry name" value="SULFOQUINOVOSYL TRANSFERASE SQD2"/>
    <property type="match status" value="1"/>
</dbReference>
<keyword evidence="5" id="KW-1185">Reference proteome</keyword>
<evidence type="ECO:0000256" key="1">
    <source>
        <dbReference type="ARBA" id="ARBA00022676"/>
    </source>
</evidence>
<dbReference type="Pfam" id="PF13692">
    <property type="entry name" value="Glyco_trans_1_4"/>
    <property type="match status" value="1"/>
</dbReference>
<keyword evidence="1" id="KW-0328">Glycosyltransferase</keyword>
<proteinExistence type="predicted"/>
<dbReference type="PANTHER" id="PTHR45947">
    <property type="entry name" value="SULFOQUINOVOSYL TRANSFERASE SQD2"/>
    <property type="match status" value="1"/>
</dbReference>
<dbReference type="CDD" id="cd03801">
    <property type="entry name" value="GT4_PimA-like"/>
    <property type="match status" value="1"/>
</dbReference>
<dbReference type="RefSeq" id="WP_310300813.1">
    <property type="nucleotide sequence ID" value="NZ_BAAAPS010000008.1"/>
</dbReference>
<dbReference type="EMBL" id="JAVDYG010000001">
    <property type="protein sequence ID" value="MDR7361987.1"/>
    <property type="molecule type" value="Genomic_DNA"/>
</dbReference>
<feature type="domain" description="Glycosyltransferase subfamily 4-like N-terminal" evidence="3">
    <location>
        <begin position="76"/>
        <end position="164"/>
    </location>
</feature>
<dbReference type="Pfam" id="PF13439">
    <property type="entry name" value="Glyco_transf_4"/>
    <property type="match status" value="1"/>
</dbReference>
<dbReference type="Gene3D" id="3.40.50.2000">
    <property type="entry name" value="Glycogen Phosphorylase B"/>
    <property type="match status" value="2"/>
</dbReference>